<dbReference type="EMBL" id="HE650828">
    <property type="protein sequence ID" value="CCF59506.1"/>
    <property type="molecule type" value="Genomic_DNA"/>
</dbReference>
<dbReference type="Proteomes" id="UP000005220">
    <property type="component" value="Chromosome 8"/>
</dbReference>
<sequence>MPINNVRRQDLCVKHVTIIPPSDLYRTNQNITGMLTQSMPMAALFLRNKFIGWLALVQSIHYYLNTDLQLLPASAESNPLDQFPIMKVLISFFSLLVCYLGLVFPQQMVPPKKSTDDK</sequence>
<evidence type="ECO:0000313" key="2">
    <source>
        <dbReference type="EMBL" id="CCF59506.1"/>
    </source>
</evidence>
<keyword evidence="1" id="KW-1133">Transmembrane helix</keyword>
<dbReference type="eggNOG" id="ENOG502S6JB">
    <property type="taxonomic scope" value="Eukaryota"/>
</dbReference>
<gene>
    <name evidence="2" type="primary">KAFR0H00960</name>
    <name evidence="2" type="ORF">KAFR_0H00960</name>
</gene>
<evidence type="ECO:0000256" key="1">
    <source>
        <dbReference type="SAM" id="Phobius"/>
    </source>
</evidence>
<dbReference type="STRING" id="1071382.H2AYV0"/>
<keyword evidence="3" id="KW-1185">Reference proteome</keyword>
<dbReference type="RefSeq" id="XP_003958641.1">
    <property type="nucleotide sequence ID" value="XM_003958592.1"/>
</dbReference>
<dbReference type="FunCoup" id="H2AYV0">
    <property type="interactions" value="37"/>
</dbReference>
<proteinExistence type="predicted"/>
<organism evidence="2 3">
    <name type="scientific">Kazachstania africana (strain ATCC 22294 / BCRC 22015 / CBS 2517 / CECT 1963 / NBRC 1671 / NRRL Y-8276)</name>
    <name type="common">Yeast</name>
    <name type="synonym">Kluyveromyces africanus</name>
    <dbReference type="NCBI Taxonomy" id="1071382"/>
    <lineage>
        <taxon>Eukaryota</taxon>
        <taxon>Fungi</taxon>
        <taxon>Dikarya</taxon>
        <taxon>Ascomycota</taxon>
        <taxon>Saccharomycotina</taxon>
        <taxon>Saccharomycetes</taxon>
        <taxon>Saccharomycetales</taxon>
        <taxon>Saccharomycetaceae</taxon>
        <taxon>Kazachstania</taxon>
    </lineage>
</organism>
<keyword evidence="1" id="KW-0812">Transmembrane</keyword>
<dbReference type="GeneID" id="13887503"/>
<evidence type="ECO:0000313" key="3">
    <source>
        <dbReference type="Proteomes" id="UP000005220"/>
    </source>
</evidence>
<dbReference type="PANTHER" id="PTHR28038">
    <property type="entry name" value="ADL329WP"/>
    <property type="match status" value="1"/>
</dbReference>
<dbReference type="InParanoid" id="H2AYV0"/>
<feature type="transmembrane region" description="Helical" evidence="1">
    <location>
        <begin position="44"/>
        <end position="64"/>
    </location>
</feature>
<name>H2AYV0_KAZAF</name>
<dbReference type="AlphaFoldDB" id="H2AYV0"/>
<dbReference type="HOGENOM" id="CLU_129456_1_0_1"/>
<reference evidence="2 3" key="1">
    <citation type="journal article" date="2011" name="Proc. Natl. Acad. Sci. U.S.A.">
        <title>Evolutionary erosion of yeast sex chromosomes by mating-type switching accidents.</title>
        <authorList>
            <person name="Gordon J.L."/>
            <person name="Armisen D."/>
            <person name="Proux-Wera E."/>
            <person name="Oheigeartaigh S.S."/>
            <person name="Byrne K.P."/>
            <person name="Wolfe K.H."/>
        </authorList>
    </citation>
    <scope>NUCLEOTIDE SEQUENCE [LARGE SCALE GENOMIC DNA]</scope>
    <source>
        <strain evidence="3">ATCC 22294 / BCRC 22015 / CBS 2517 / CECT 1963 / NBRC 1671 / NRRL Y-8276</strain>
    </source>
</reference>
<dbReference type="KEGG" id="kaf:KAFR_0H00960"/>
<dbReference type="PANTHER" id="PTHR28038:SF1">
    <property type="entry name" value="ADL329WP"/>
    <property type="match status" value="1"/>
</dbReference>
<feature type="transmembrane region" description="Helical" evidence="1">
    <location>
        <begin position="84"/>
        <end position="104"/>
    </location>
</feature>
<dbReference type="OrthoDB" id="284718at2759"/>
<keyword evidence="1" id="KW-0472">Membrane</keyword>
<protein>
    <submittedName>
        <fullName evidence="2">Uncharacterized protein</fullName>
    </submittedName>
</protein>
<accession>H2AYV0</accession>